<keyword evidence="2" id="KW-1185">Reference proteome</keyword>
<dbReference type="EMBL" id="CM045761">
    <property type="protein sequence ID" value="KAI8015819.1"/>
    <property type="molecule type" value="Genomic_DNA"/>
</dbReference>
<organism evidence="1 2">
    <name type="scientific">Camellia lanceoleosa</name>
    <dbReference type="NCBI Taxonomy" id="1840588"/>
    <lineage>
        <taxon>Eukaryota</taxon>
        <taxon>Viridiplantae</taxon>
        <taxon>Streptophyta</taxon>
        <taxon>Embryophyta</taxon>
        <taxon>Tracheophyta</taxon>
        <taxon>Spermatophyta</taxon>
        <taxon>Magnoliopsida</taxon>
        <taxon>eudicotyledons</taxon>
        <taxon>Gunneridae</taxon>
        <taxon>Pentapetalae</taxon>
        <taxon>asterids</taxon>
        <taxon>Ericales</taxon>
        <taxon>Theaceae</taxon>
        <taxon>Camellia</taxon>
    </lineage>
</organism>
<accession>A0ACC0HSW9</accession>
<reference evidence="1 2" key="1">
    <citation type="journal article" date="2022" name="Plant J.">
        <title>Chromosome-level genome of Camellia lanceoleosa provides a valuable resource for understanding genome evolution and self-incompatibility.</title>
        <authorList>
            <person name="Gong W."/>
            <person name="Xiao S."/>
            <person name="Wang L."/>
            <person name="Liao Z."/>
            <person name="Chang Y."/>
            <person name="Mo W."/>
            <person name="Hu G."/>
            <person name="Li W."/>
            <person name="Zhao G."/>
            <person name="Zhu H."/>
            <person name="Hu X."/>
            <person name="Ji K."/>
            <person name="Xiang X."/>
            <person name="Song Q."/>
            <person name="Yuan D."/>
            <person name="Jin S."/>
            <person name="Zhang L."/>
        </authorList>
    </citation>
    <scope>NUCLEOTIDE SEQUENCE [LARGE SCALE GENOMIC DNA]</scope>
    <source>
        <strain evidence="1">SQ_2022a</strain>
    </source>
</reference>
<proteinExistence type="predicted"/>
<comment type="caution">
    <text evidence="1">The sequence shown here is derived from an EMBL/GenBank/DDBJ whole genome shotgun (WGS) entry which is preliminary data.</text>
</comment>
<sequence>MVALGIIVVAWFTNLPEWTTWVLLIALALCDLVVVLALGGLLKILVELALSWDKEHLTLVYEAQPIVVGAFFDSGLVELQVVPRNNESDLDNSNYTAVAI</sequence>
<protein>
    <submittedName>
        <fullName evidence="1">Presenilin-like protein</fullName>
    </submittedName>
</protein>
<name>A0ACC0HSW9_9ERIC</name>
<evidence type="ECO:0000313" key="1">
    <source>
        <dbReference type="EMBL" id="KAI8015819.1"/>
    </source>
</evidence>
<dbReference type="Proteomes" id="UP001060215">
    <property type="component" value="Chromosome 4"/>
</dbReference>
<gene>
    <name evidence="1" type="ORF">LOK49_LG05G02171</name>
</gene>
<evidence type="ECO:0000313" key="2">
    <source>
        <dbReference type="Proteomes" id="UP001060215"/>
    </source>
</evidence>